<evidence type="ECO:0000256" key="5">
    <source>
        <dbReference type="ARBA" id="ARBA00022490"/>
    </source>
</evidence>
<dbReference type="Gene3D" id="2.40.240.20">
    <property type="entry name" value="Hypothetical PUA domain-like, domain 1"/>
    <property type="match status" value="1"/>
</dbReference>
<dbReference type="EC" id="2.1.1.193" evidence="3 12"/>
<evidence type="ECO:0000256" key="8">
    <source>
        <dbReference type="ARBA" id="ARBA00022679"/>
    </source>
</evidence>
<evidence type="ECO:0000256" key="6">
    <source>
        <dbReference type="ARBA" id="ARBA00022552"/>
    </source>
</evidence>
<sequence length="245" mass="26876">MQHFFVTPAQVEKPCIYMEGSDVNHMKNVLRMKPGEQVEISDGDNRKYVCRVRGYEADRAVLEILEERELDTELPSRILLFQGLPKGDKMELVIQKAVELGAAGIVPVAARRCVVKLDGPKAAKKVKRWNEIARSAAKQAGRGIIPKVGDVCGFDQALALAGELDVILFPYELAEGMDYTRQVIGSVRPGQSVGIFIGPEGGFEREEEEKALAAGAKVITLGRRILRTETAPLAVLAMLGYCLEP</sequence>
<evidence type="ECO:0000256" key="9">
    <source>
        <dbReference type="ARBA" id="ARBA00022691"/>
    </source>
</evidence>
<dbReference type="GO" id="GO:0005737">
    <property type="term" value="C:cytoplasm"/>
    <property type="evidence" value="ECO:0007669"/>
    <property type="project" value="UniProtKB-SubCell"/>
</dbReference>
<keyword evidence="7 12" id="KW-0489">Methyltransferase</keyword>
<dbReference type="Pfam" id="PF04452">
    <property type="entry name" value="Methyltrans_RNA"/>
    <property type="match status" value="1"/>
</dbReference>
<dbReference type="InterPro" id="IPR015947">
    <property type="entry name" value="PUA-like_sf"/>
</dbReference>
<dbReference type="EMBL" id="JACJKS010000004">
    <property type="protein sequence ID" value="MBM6947803.1"/>
    <property type="molecule type" value="Genomic_DNA"/>
</dbReference>
<dbReference type="NCBIfam" id="TIGR00046">
    <property type="entry name" value="RsmE family RNA methyltransferase"/>
    <property type="match status" value="1"/>
</dbReference>
<feature type="domain" description="Ribosomal RNA small subunit methyltransferase E PUA-like" evidence="14">
    <location>
        <begin position="20"/>
        <end position="64"/>
    </location>
</feature>
<organism evidence="15 16">
    <name type="scientific">Mordavella massiliensis</name>
    <dbReference type="NCBI Taxonomy" id="1871024"/>
    <lineage>
        <taxon>Bacteria</taxon>
        <taxon>Bacillati</taxon>
        <taxon>Bacillota</taxon>
        <taxon>Clostridia</taxon>
        <taxon>Eubacteriales</taxon>
        <taxon>Clostridiaceae</taxon>
        <taxon>Mordavella</taxon>
    </lineage>
</organism>
<evidence type="ECO:0000256" key="1">
    <source>
        <dbReference type="ARBA" id="ARBA00004496"/>
    </source>
</evidence>
<dbReference type="RefSeq" id="WP_204905855.1">
    <property type="nucleotide sequence ID" value="NZ_JACJKS010000004.1"/>
</dbReference>
<keyword evidence="9 12" id="KW-0949">S-adenosyl-L-methionine</keyword>
<protein>
    <recommendedName>
        <fullName evidence="4 12">Ribosomal RNA small subunit methyltransferase E</fullName>
        <ecNumber evidence="3 12">2.1.1.193</ecNumber>
    </recommendedName>
</protein>
<keyword evidence="8 12" id="KW-0808">Transferase</keyword>
<keyword evidence="6 12" id="KW-0698">rRNA processing</keyword>
<evidence type="ECO:0000256" key="4">
    <source>
        <dbReference type="ARBA" id="ARBA00013673"/>
    </source>
</evidence>
<dbReference type="GO" id="GO:0070042">
    <property type="term" value="F:rRNA (uridine-N3-)-methyltransferase activity"/>
    <property type="evidence" value="ECO:0007669"/>
    <property type="project" value="TreeGrafter"/>
</dbReference>
<dbReference type="AlphaFoldDB" id="A0A938XBW2"/>
<evidence type="ECO:0000256" key="2">
    <source>
        <dbReference type="ARBA" id="ARBA00005528"/>
    </source>
</evidence>
<dbReference type="Proteomes" id="UP000705508">
    <property type="component" value="Unassembled WGS sequence"/>
</dbReference>
<comment type="catalytic activity">
    <reaction evidence="11 12">
        <text>uridine(1498) in 16S rRNA + S-adenosyl-L-methionine = N(3)-methyluridine(1498) in 16S rRNA + S-adenosyl-L-homocysteine + H(+)</text>
        <dbReference type="Rhea" id="RHEA:42920"/>
        <dbReference type="Rhea" id="RHEA-COMP:10283"/>
        <dbReference type="Rhea" id="RHEA-COMP:10284"/>
        <dbReference type="ChEBI" id="CHEBI:15378"/>
        <dbReference type="ChEBI" id="CHEBI:57856"/>
        <dbReference type="ChEBI" id="CHEBI:59789"/>
        <dbReference type="ChEBI" id="CHEBI:65315"/>
        <dbReference type="ChEBI" id="CHEBI:74502"/>
        <dbReference type="EC" id="2.1.1.193"/>
    </reaction>
</comment>
<dbReference type="GO" id="GO:0070475">
    <property type="term" value="P:rRNA base methylation"/>
    <property type="evidence" value="ECO:0007669"/>
    <property type="project" value="TreeGrafter"/>
</dbReference>
<reference evidence="15" key="1">
    <citation type="submission" date="2020-08" db="EMBL/GenBank/DDBJ databases">
        <authorList>
            <person name="Cejkova D."/>
            <person name="Kubasova T."/>
            <person name="Jahodarova E."/>
            <person name="Rychlik I."/>
        </authorList>
    </citation>
    <scope>NUCLEOTIDE SEQUENCE</scope>
    <source>
        <strain evidence="15">An582</strain>
    </source>
</reference>
<feature type="domain" description="Ribosomal RNA small subunit methyltransferase E methyltransferase" evidence="13">
    <location>
        <begin position="73"/>
        <end position="239"/>
    </location>
</feature>
<comment type="caution">
    <text evidence="15">The sequence shown here is derived from an EMBL/GenBank/DDBJ whole genome shotgun (WGS) entry which is preliminary data.</text>
</comment>
<evidence type="ECO:0000256" key="12">
    <source>
        <dbReference type="PIRNR" id="PIRNR015601"/>
    </source>
</evidence>
<evidence type="ECO:0000259" key="13">
    <source>
        <dbReference type="Pfam" id="PF04452"/>
    </source>
</evidence>
<keyword evidence="5 12" id="KW-0963">Cytoplasm</keyword>
<dbReference type="InterPro" id="IPR029026">
    <property type="entry name" value="tRNA_m1G_MTases_N"/>
</dbReference>
<evidence type="ECO:0000256" key="3">
    <source>
        <dbReference type="ARBA" id="ARBA00012328"/>
    </source>
</evidence>
<dbReference type="Gene3D" id="3.40.1280.10">
    <property type="match status" value="1"/>
</dbReference>
<dbReference type="NCBIfam" id="NF008692">
    <property type="entry name" value="PRK11713.1-5"/>
    <property type="match status" value="1"/>
</dbReference>
<dbReference type="Pfam" id="PF20260">
    <property type="entry name" value="PUA_4"/>
    <property type="match status" value="1"/>
</dbReference>
<dbReference type="InterPro" id="IPR006700">
    <property type="entry name" value="RsmE"/>
</dbReference>
<dbReference type="CDD" id="cd18084">
    <property type="entry name" value="RsmE-like"/>
    <property type="match status" value="1"/>
</dbReference>
<proteinExistence type="inferred from homology"/>
<evidence type="ECO:0000256" key="11">
    <source>
        <dbReference type="ARBA" id="ARBA00047944"/>
    </source>
</evidence>
<dbReference type="SUPFAM" id="SSF88697">
    <property type="entry name" value="PUA domain-like"/>
    <property type="match status" value="1"/>
</dbReference>
<evidence type="ECO:0000259" key="14">
    <source>
        <dbReference type="Pfam" id="PF20260"/>
    </source>
</evidence>
<dbReference type="InterPro" id="IPR046887">
    <property type="entry name" value="RsmE_PUA-like"/>
</dbReference>
<evidence type="ECO:0000256" key="10">
    <source>
        <dbReference type="ARBA" id="ARBA00025699"/>
    </source>
</evidence>
<dbReference type="PIRSF" id="PIRSF015601">
    <property type="entry name" value="MTase_slr0722"/>
    <property type="match status" value="1"/>
</dbReference>
<evidence type="ECO:0000313" key="15">
    <source>
        <dbReference type="EMBL" id="MBM6947803.1"/>
    </source>
</evidence>
<dbReference type="InterPro" id="IPR046886">
    <property type="entry name" value="RsmE_MTase_dom"/>
</dbReference>
<evidence type="ECO:0000313" key="16">
    <source>
        <dbReference type="Proteomes" id="UP000705508"/>
    </source>
</evidence>
<accession>A0A938XBW2</accession>
<gene>
    <name evidence="15" type="ORF">H6A20_03865</name>
</gene>
<name>A0A938XBW2_9CLOT</name>
<comment type="similarity">
    <text evidence="2 12">Belongs to the RNA methyltransferase RsmE family.</text>
</comment>
<comment type="function">
    <text evidence="10 12">Specifically methylates the N3 position of the uracil ring of uridine 1498 (m3U1498) in 16S rRNA. Acts on the fully assembled 30S ribosomal subunit.</text>
</comment>
<reference evidence="15" key="2">
    <citation type="journal article" date="2021" name="Sci. Rep.">
        <title>The distribution of antibiotic resistance genes in chicken gut microbiota commensals.</title>
        <authorList>
            <person name="Juricova H."/>
            <person name="Matiasovicova J."/>
            <person name="Kubasova T."/>
            <person name="Cejkova D."/>
            <person name="Rychlik I."/>
        </authorList>
    </citation>
    <scope>NUCLEOTIDE SEQUENCE</scope>
    <source>
        <strain evidence="15">An582</strain>
    </source>
</reference>
<dbReference type="SUPFAM" id="SSF75217">
    <property type="entry name" value="alpha/beta knot"/>
    <property type="match status" value="1"/>
</dbReference>
<comment type="subcellular location">
    <subcellularLocation>
        <location evidence="1 12">Cytoplasm</location>
    </subcellularLocation>
</comment>
<dbReference type="PANTHER" id="PTHR30027">
    <property type="entry name" value="RIBOSOMAL RNA SMALL SUBUNIT METHYLTRANSFERASE E"/>
    <property type="match status" value="1"/>
</dbReference>
<dbReference type="InterPro" id="IPR029028">
    <property type="entry name" value="Alpha/beta_knot_MTases"/>
</dbReference>
<dbReference type="PANTHER" id="PTHR30027:SF3">
    <property type="entry name" value="16S RRNA (URACIL(1498)-N(3))-METHYLTRANSFERASE"/>
    <property type="match status" value="1"/>
</dbReference>
<evidence type="ECO:0000256" key="7">
    <source>
        <dbReference type="ARBA" id="ARBA00022603"/>
    </source>
</evidence>